<reference evidence="4" key="1">
    <citation type="submission" date="2016-10" db="EMBL/GenBank/DDBJ databases">
        <authorList>
            <person name="Varghese N."/>
            <person name="Submissions S."/>
        </authorList>
    </citation>
    <scope>NUCLEOTIDE SEQUENCE [LARGE SCALE GENOMIC DNA]</scope>
    <source>
        <strain evidence="4">DSM 45722</strain>
    </source>
</reference>
<dbReference type="RefSeq" id="WP_092805059.1">
    <property type="nucleotide sequence ID" value="NZ_FMUH01000004.1"/>
</dbReference>
<dbReference type="PROSITE" id="PS51257">
    <property type="entry name" value="PROKAR_LIPOPROTEIN"/>
    <property type="match status" value="1"/>
</dbReference>
<keyword evidence="1" id="KW-0732">Signal</keyword>
<dbReference type="STRING" id="1960309.SAMN03159343_2658"/>
<dbReference type="Pfam" id="PF25976">
    <property type="entry name" value="LpqB_N"/>
    <property type="match status" value="1"/>
</dbReference>
<dbReference type="OrthoDB" id="3226781at2"/>
<evidence type="ECO:0000313" key="4">
    <source>
        <dbReference type="Proteomes" id="UP000198981"/>
    </source>
</evidence>
<keyword evidence="4" id="KW-1185">Reference proteome</keyword>
<organism evidence="3 4">
    <name type="scientific">Klenkia marina</name>
    <dbReference type="NCBI Taxonomy" id="1960309"/>
    <lineage>
        <taxon>Bacteria</taxon>
        <taxon>Bacillati</taxon>
        <taxon>Actinomycetota</taxon>
        <taxon>Actinomycetes</taxon>
        <taxon>Geodermatophilales</taxon>
        <taxon>Geodermatophilaceae</taxon>
        <taxon>Klenkia</taxon>
    </lineage>
</organism>
<protein>
    <submittedName>
        <fullName evidence="3">Sporulation and spore germination</fullName>
    </submittedName>
</protein>
<accession>A0A1G4YEE6</accession>
<dbReference type="SMART" id="SM00909">
    <property type="entry name" value="Germane"/>
    <property type="match status" value="1"/>
</dbReference>
<name>A0A1G4YEE6_9ACTN</name>
<evidence type="ECO:0000256" key="1">
    <source>
        <dbReference type="SAM" id="SignalP"/>
    </source>
</evidence>
<dbReference type="AlphaFoldDB" id="A0A1G4YEE6"/>
<gene>
    <name evidence="3" type="ORF">SAMN03159343_2658</name>
</gene>
<dbReference type="Pfam" id="PF10646">
    <property type="entry name" value="Germane"/>
    <property type="match status" value="1"/>
</dbReference>
<dbReference type="InterPro" id="IPR018910">
    <property type="entry name" value="LpqB_C"/>
</dbReference>
<feature type="signal peptide" evidence="1">
    <location>
        <begin position="1"/>
        <end position="20"/>
    </location>
</feature>
<feature type="domain" description="GerMN" evidence="2">
    <location>
        <begin position="199"/>
        <end position="286"/>
    </location>
</feature>
<dbReference type="Pfam" id="PF10647">
    <property type="entry name" value="Gmad1"/>
    <property type="match status" value="1"/>
</dbReference>
<proteinExistence type="predicted"/>
<dbReference type="InterPro" id="IPR019606">
    <property type="entry name" value="GerMN"/>
</dbReference>
<sequence length="572" mass="57629">MRAGRRAAAAVAAAAALLVAGCTTVPTSSTPVEITQVADPPDDVGIEALPPVPGAGPEEVVRGFVDAMASTTRNHPVARQFLTAGAADTWSDTDGVTVISADYAPVAADDGTVVLTAGLVGRVDPGGVFSTGAGQPYSATFDLVQEDGEWRIASPPDGLVLLEPDFIRTYDQVNAYFVDPTGTRVVPDPRFLVSGGSQATALVDRLVAGASTAVAAGVLNPLAGVELRSNVQVRQQVATVDLTGLPPGAGDGVSLLCAQLVWALDQLDDVRAVRVRVDGAPVAVDGVPDVQTVDDWASFDPDAVPAVSVAHYVSAGALRTGTGEPAPGPAGTGQYQLTAAAITADARTNQLGTTVAVAAAGGTSTLLTGAYADALTPVLTATTFTAPTTAATRPEVWTVRDGSEVIRIPATGSPQTVNATTLPGLGGARVFQLSPDGVRAAVVVDGPDGGQLLVGTVVRSDDQVAVRDLRSIAPQLSQVVDVAWRTAGGLVVLAGAPGEDGTAPYEMGVDGWGLDAVSTAGLPAQPTAVAAAPSRPPLVVAGGTLWQLVGGVWTTLVRGQGPLVGQAPTYPL</sequence>
<feature type="chain" id="PRO_5039463773" evidence="1">
    <location>
        <begin position="21"/>
        <end position="572"/>
    </location>
</feature>
<evidence type="ECO:0000313" key="3">
    <source>
        <dbReference type="EMBL" id="SCX51917.1"/>
    </source>
</evidence>
<dbReference type="EMBL" id="FMUH01000004">
    <property type="protein sequence ID" value="SCX51917.1"/>
    <property type="molecule type" value="Genomic_DNA"/>
</dbReference>
<dbReference type="InterPro" id="IPR059026">
    <property type="entry name" value="LpqB_N"/>
</dbReference>
<dbReference type="Proteomes" id="UP000198981">
    <property type="component" value="Unassembled WGS sequence"/>
</dbReference>
<evidence type="ECO:0000259" key="2">
    <source>
        <dbReference type="SMART" id="SM00909"/>
    </source>
</evidence>